<feature type="active site" description="Charge relay system" evidence="2">
    <location>
        <position position="306"/>
    </location>
</feature>
<dbReference type="GO" id="GO:0047372">
    <property type="term" value="F:monoacylglycerol lipase activity"/>
    <property type="evidence" value="ECO:0007669"/>
    <property type="project" value="TreeGrafter"/>
</dbReference>
<evidence type="ECO:0000313" key="4">
    <source>
        <dbReference type="EMBL" id="MBL0391922.1"/>
    </source>
</evidence>
<dbReference type="InterPro" id="IPR029058">
    <property type="entry name" value="AB_hydrolase_fold"/>
</dbReference>
<dbReference type="GO" id="GO:0034338">
    <property type="term" value="F:short-chain carboxylesterase activity"/>
    <property type="evidence" value="ECO:0007669"/>
    <property type="project" value="TreeGrafter"/>
</dbReference>
<evidence type="ECO:0000313" key="5">
    <source>
        <dbReference type="Proteomes" id="UP000599109"/>
    </source>
</evidence>
<dbReference type="Proteomes" id="UP000599109">
    <property type="component" value="Unassembled WGS sequence"/>
</dbReference>
<feature type="active site" description="Charge relay system" evidence="2">
    <location>
        <position position="150"/>
    </location>
</feature>
<dbReference type="PANTHER" id="PTHR10794">
    <property type="entry name" value="ABHYDROLASE DOMAIN-CONTAINING PROTEIN"/>
    <property type="match status" value="1"/>
</dbReference>
<dbReference type="InterPro" id="IPR000073">
    <property type="entry name" value="AB_hydrolase_1"/>
</dbReference>
<accession>A0A937CUD7</accession>
<dbReference type="Gene3D" id="3.40.50.1820">
    <property type="entry name" value="alpha/beta hydrolase"/>
    <property type="match status" value="1"/>
</dbReference>
<proteinExistence type="inferred from homology"/>
<feature type="active site" description="Charge relay system" evidence="2">
    <location>
        <position position="278"/>
    </location>
</feature>
<dbReference type="InterPro" id="IPR050960">
    <property type="entry name" value="AB_hydrolase_4_sf"/>
</dbReference>
<dbReference type="Pfam" id="PF00561">
    <property type="entry name" value="Abhydrolase_1"/>
    <property type="match status" value="1"/>
</dbReference>
<name>A0A937CUD7_9BURK</name>
<evidence type="ECO:0000256" key="2">
    <source>
        <dbReference type="PIRSR" id="PIRSR005211-1"/>
    </source>
</evidence>
<protein>
    <submittedName>
        <fullName evidence="4">Alpha/beta fold hydrolase</fullName>
    </submittedName>
</protein>
<feature type="domain" description="AB hydrolase-1" evidence="3">
    <location>
        <begin position="71"/>
        <end position="310"/>
    </location>
</feature>
<dbReference type="PANTHER" id="PTHR10794:SF94">
    <property type="entry name" value="ESTERASE YHET-RELATED"/>
    <property type="match status" value="1"/>
</dbReference>
<dbReference type="AlphaFoldDB" id="A0A937CUD7"/>
<dbReference type="InterPro" id="IPR012020">
    <property type="entry name" value="ABHD4"/>
</dbReference>
<dbReference type="PIRSF" id="PIRSF005211">
    <property type="entry name" value="Ab_hydro_YheT"/>
    <property type="match status" value="1"/>
</dbReference>
<evidence type="ECO:0000259" key="3">
    <source>
        <dbReference type="Pfam" id="PF00561"/>
    </source>
</evidence>
<gene>
    <name evidence="4" type="ORF">JJ685_12350</name>
</gene>
<reference evidence="4 5" key="1">
    <citation type="journal article" date="2017" name="Int. J. Syst. Evol. Microbiol.">
        <title>Ramlibacter monticola sp. nov., isolated from forest soil.</title>
        <authorList>
            <person name="Chaudhary D.K."/>
            <person name="Kim J."/>
        </authorList>
    </citation>
    <scope>NUCLEOTIDE SEQUENCE [LARGE SCALE GENOMIC DNA]</scope>
    <source>
        <strain evidence="4 5">KACC 19175</strain>
    </source>
</reference>
<dbReference type="EMBL" id="JAEQNE010000002">
    <property type="protein sequence ID" value="MBL0391922.1"/>
    <property type="molecule type" value="Genomic_DNA"/>
</dbReference>
<keyword evidence="4" id="KW-0378">Hydrolase</keyword>
<sequence length="353" mass="38574">MPPRSSTSASVQEYRAPPWLPGGNLQTIWAALMARRTRGPVPSYRRTRWTTPDGDFVDLDLLDAEVSARRPLLVLFHGLEGSSRSHYAEAFADVAARGGLGFAVPHFRGCSGEINLAPRAYHSGDHEEIDFMLRRLREQHEGPIVAVGVSLGGNALLRWAGEHGAEAGRVAQAVAAVCSPLDLAAGGHHIGKGFNRVVYTTMFLRSMKPKALQKWAQHPGLFDREAMLRARDLYEFDNIFTAPVHGFTGTEDYWSRASAKPHLHRIRIPALALNARNDPFVPAASLPRPQEISPWVTLWQPREGGHVGFPSGSFPGHVLAMPEAVTAWLLQAAGIAPPALQAWRDPPLTVPAS</sequence>
<dbReference type="SUPFAM" id="SSF53474">
    <property type="entry name" value="alpha/beta-Hydrolases"/>
    <property type="match status" value="1"/>
</dbReference>
<dbReference type="RefSeq" id="WP_201674517.1">
    <property type="nucleotide sequence ID" value="NZ_JAEQNE010000002.1"/>
</dbReference>
<comment type="similarity">
    <text evidence="1">Belongs to the AB hydrolase superfamily. AB hydrolase 4 family.</text>
</comment>
<comment type="caution">
    <text evidence="4">The sequence shown here is derived from an EMBL/GenBank/DDBJ whole genome shotgun (WGS) entry which is preliminary data.</text>
</comment>
<organism evidence="4 5">
    <name type="scientific">Ramlibacter monticola</name>
    <dbReference type="NCBI Taxonomy" id="1926872"/>
    <lineage>
        <taxon>Bacteria</taxon>
        <taxon>Pseudomonadati</taxon>
        <taxon>Pseudomonadota</taxon>
        <taxon>Betaproteobacteria</taxon>
        <taxon>Burkholderiales</taxon>
        <taxon>Comamonadaceae</taxon>
        <taxon>Ramlibacter</taxon>
    </lineage>
</organism>
<keyword evidence="5" id="KW-1185">Reference proteome</keyword>
<evidence type="ECO:0000256" key="1">
    <source>
        <dbReference type="ARBA" id="ARBA00010884"/>
    </source>
</evidence>